<comment type="similarity">
    <text evidence="2">Belongs to the major facilitator superfamily. Organophosphate:Pi antiporter (OPA) (TC 2.A.1.4) family.</text>
</comment>
<protein>
    <recommendedName>
        <fullName evidence="8">Sugar phosphate exchanger 3</fullName>
    </recommendedName>
    <alternativeName>
        <fullName evidence="9">Solute carrier family 37 member 3</fullName>
    </alternativeName>
</protein>
<evidence type="ECO:0000256" key="2">
    <source>
        <dbReference type="ARBA" id="ARBA00009598"/>
    </source>
</evidence>
<gene>
    <name evidence="12" type="ORF">CDAUBV1_LOCUS1693</name>
</gene>
<dbReference type="EMBL" id="CAXLJL010000059">
    <property type="protein sequence ID" value="CAL5130281.1"/>
    <property type="molecule type" value="Genomic_DNA"/>
</dbReference>
<keyword evidence="3" id="KW-0813">Transport</keyword>
<keyword evidence="5 10" id="KW-0812">Transmembrane</keyword>
<keyword evidence="6 10" id="KW-1133">Transmembrane helix</keyword>
<feature type="domain" description="Major facilitator superfamily (MFS) profile" evidence="11">
    <location>
        <begin position="62"/>
        <end position="521"/>
    </location>
</feature>
<sequence length="537" mass="58556">MLSRPCSERKGEETFLKESGPKIRPWALAHISKGTTISLMNERNPHIRTFARDQYTRHAVYVLLLTFTCYTFFHASRKPISVVKEVIHPVYRNGVSYAGWPPFDGSNWSQLIGGLEYSYLFVYAIAMMFSGYLAERSDLRYFLAFGMVLSGLSNIAFGLAYYLDIHQYSYLIGVQIFSGVVQASGWPAVVTLVGNWWGKTRRGLLMGVWNAHTSCGNILGSLVAGYYVQSDWGASFCVPGLILIIGALLVYLTLVDRPERLFSSSQNSPSAHDSDLEIRSSESEPCLVNAVPAAEADTSPKHSINKTERPITFWEAILLPNVFAYAVLLFFVKLVSYTFLYWLPNYLALADAANVNAERAAQLSVVFDLGGICGGILAGSMSDAKGGESDTETIRRRAVTCVWMLGFAAPLLLFYLKLGSVTSFASLGLLFCCGAVVNGPYALITTAVSADLGTQRALQGRARALATITAIIDATGSLGAALGPFLTGLLVPLGWSAVFVMLISSDLLALCISVWIVCKSSQQSRFSPIIPKVIVRV</sequence>
<comment type="caution">
    <text evidence="12">The sequence shown here is derived from an EMBL/GenBank/DDBJ whole genome shotgun (WGS) entry which is preliminary data.</text>
</comment>
<feature type="transmembrane region" description="Helical" evidence="10">
    <location>
        <begin position="233"/>
        <end position="254"/>
    </location>
</feature>
<dbReference type="Proteomes" id="UP001497525">
    <property type="component" value="Unassembled WGS sequence"/>
</dbReference>
<name>A0AAV2T0L4_CALDB</name>
<keyword evidence="4" id="KW-0762">Sugar transport</keyword>
<dbReference type="Pfam" id="PF07690">
    <property type="entry name" value="MFS_1"/>
    <property type="match status" value="1"/>
</dbReference>
<evidence type="ECO:0000256" key="1">
    <source>
        <dbReference type="ARBA" id="ARBA00004141"/>
    </source>
</evidence>
<evidence type="ECO:0000256" key="9">
    <source>
        <dbReference type="ARBA" id="ARBA00042039"/>
    </source>
</evidence>
<evidence type="ECO:0000256" key="4">
    <source>
        <dbReference type="ARBA" id="ARBA00022597"/>
    </source>
</evidence>
<organism evidence="12 13">
    <name type="scientific">Calicophoron daubneyi</name>
    <name type="common">Rumen fluke</name>
    <name type="synonym">Paramphistomum daubneyi</name>
    <dbReference type="NCBI Taxonomy" id="300641"/>
    <lineage>
        <taxon>Eukaryota</taxon>
        <taxon>Metazoa</taxon>
        <taxon>Spiralia</taxon>
        <taxon>Lophotrochozoa</taxon>
        <taxon>Platyhelminthes</taxon>
        <taxon>Trematoda</taxon>
        <taxon>Digenea</taxon>
        <taxon>Plagiorchiida</taxon>
        <taxon>Pronocephalata</taxon>
        <taxon>Paramphistomoidea</taxon>
        <taxon>Paramphistomidae</taxon>
        <taxon>Calicophoron</taxon>
    </lineage>
</organism>
<evidence type="ECO:0000256" key="6">
    <source>
        <dbReference type="ARBA" id="ARBA00022989"/>
    </source>
</evidence>
<dbReference type="InterPro" id="IPR036259">
    <property type="entry name" value="MFS_trans_sf"/>
</dbReference>
<keyword evidence="7 10" id="KW-0472">Membrane</keyword>
<feature type="transmembrane region" description="Helical" evidence="10">
    <location>
        <begin position="493"/>
        <end position="518"/>
    </location>
</feature>
<feature type="transmembrane region" description="Helical" evidence="10">
    <location>
        <begin position="168"/>
        <end position="192"/>
    </location>
</feature>
<evidence type="ECO:0000256" key="8">
    <source>
        <dbReference type="ARBA" id="ARBA00041091"/>
    </source>
</evidence>
<evidence type="ECO:0000256" key="10">
    <source>
        <dbReference type="SAM" id="Phobius"/>
    </source>
</evidence>
<dbReference type="PIRSF" id="PIRSF002808">
    <property type="entry name" value="Hexose_phosphate_transp"/>
    <property type="match status" value="1"/>
</dbReference>
<feature type="transmembrane region" description="Helical" evidence="10">
    <location>
        <begin position="465"/>
        <end position="487"/>
    </location>
</feature>
<evidence type="ECO:0000256" key="5">
    <source>
        <dbReference type="ARBA" id="ARBA00022692"/>
    </source>
</evidence>
<feature type="transmembrane region" description="Helical" evidence="10">
    <location>
        <begin position="141"/>
        <end position="162"/>
    </location>
</feature>
<feature type="transmembrane region" description="Helical" evidence="10">
    <location>
        <begin position="204"/>
        <end position="227"/>
    </location>
</feature>
<evidence type="ECO:0000313" key="13">
    <source>
        <dbReference type="Proteomes" id="UP001497525"/>
    </source>
</evidence>
<feature type="transmembrane region" description="Helical" evidence="10">
    <location>
        <begin position="424"/>
        <end position="444"/>
    </location>
</feature>
<evidence type="ECO:0000259" key="11">
    <source>
        <dbReference type="PROSITE" id="PS50850"/>
    </source>
</evidence>
<feature type="transmembrane region" description="Helical" evidence="10">
    <location>
        <begin position="316"/>
        <end position="340"/>
    </location>
</feature>
<dbReference type="InterPro" id="IPR000849">
    <property type="entry name" value="Sugar_P_transporter"/>
</dbReference>
<comment type="subcellular location">
    <subcellularLocation>
        <location evidence="1">Membrane</location>
        <topology evidence="1">Multi-pass membrane protein</topology>
    </subcellularLocation>
</comment>
<dbReference type="InterPro" id="IPR011701">
    <property type="entry name" value="MFS"/>
</dbReference>
<feature type="transmembrane region" description="Helical" evidence="10">
    <location>
        <begin position="360"/>
        <end position="378"/>
    </location>
</feature>
<proteinExistence type="inferred from homology"/>
<dbReference type="GO" id="GO:0022857">
    <property type="term" value="F:transmembrane transporter activity"/>
    <property type="evidence" value="ECO:0007669"/>
    <property type="project" value="InterPro"/>
</dbReference>
<feature type="transmembrane region" description="Helical" evidence="10">
    <location>
        <begin position="398"/>
        <end position="418"/>
    </location>
</feature>
<dbReference type="InterPro" id="IPR020846">
    <property type="entry name" value="MFS_dom"/>
</dbReference>
<reference evidence="12" key="1">
    <citation type="submission" date="2024-06" db="EMBL/GenBank/DDBJ databases">
        <authorList>
            <person name="Liu X."/>
            <person name="Lenzi L."/>
            <person name="Haldenby T S."/>
            <person name="Uol C."/>
        </authorList>
    </citation>
    <scope>NUCLEOTIDE SEQUENCE</scope>
</reference>
<dbReference type="PANTHER" id="PTHR43184:SF12">
    <property type="entry name" value="SUGAR PHOSPHATE EXCHANGER 3"/>
    <property type="match status" value="1"/>
</dbReference>
<dbReference type="GO" id="GO:0016020">
    <property type="term" value="C:membrane"/>
    <property type="evidence" value="ECO:0007669"/>
    <property type="project" value="UniProtKB-SubCell"/>
</dbReference>
<dbReference type="PANTHER" id="PTHR43184">
    <property type="entry name" value="MAJOR FACILITATOR SUPERFAMILY TRANSPORTER 16, ISOFORM B"/>
    <property type="match status" value="1"/>
</dbReference>
<evidence type="ECO:0000313" key="12">
    <source>
        <dbReference type="EMBL" id="CAL5130281.1"/>
    </source>
</evidence>
<evidence type="ECO:0000256" key="7">
    <source>
        <dbReference type="ARBA" id="ARBA00023136"/>
    </source>
</evidence>
<dbReference type="AlphaFoldDB" id="A0AAV2T0L4"/>
<dbReference type="PROSITE" id="PS50850">
    <property type="entry name" value="MFS"/>
    <property type="match status" value="1"/>
</dbReference>
<evidence type="ECO:0000256" key="3">
    <source>
        <dbReference type="ARBA" id="ARBA00022448"/>
    </source>
</evidence>
<feature type="transmembrane region" description="Helical" evidence="10">
    <location>
        <begin position="58"/>
        <end position="75"/>
    </location>
</feature>
<feature type="transmembrane region" description="Helical" evidence="10">
    <location>
        <begin position="117"/>
        <end position="134"/>
    </location>
</feature>
<accession>A0AAV2T0L4</accession>
<dbReference type="SUPFAM" id="SSF103473">
    <property type="entry name" value="MFS general substrate transporter"/>
    <property type="match status" value="1"/>
</dbReference>
<dbReference type="Gene3D" id="1.20.1250.20">
    <property type="entry name" value="MFS general substrate transporter like domains"/>
    <property type="match status" value="2"/>
</dbReference>